<dbReference type="InterPro" id="IPR043149">
    <property type="entry name" value="TagF_N"/>
</dbReference>
<dbReference type="InterPro" id="IPR007554">
    <property type="entry name" value="Glycerophosphate_synth"/>
</dbReference>
<proteinExistence type="inferred from homology"/>
<evidence type="ECO:0000256" key="2">
    <source>
        <dbReference type="ARBA" id="ARBA00010488"/>
    </source>
</evidence>
<dbReference type="InterPro" id="IPR051612">
    <property type="entry name" value="Teichoic_Acid_Biosynth"/>
</dbReference>
<keyword evidence="6" id="KW-0472">Membrane</keyword>
<keyword evidence="4 7" id="KW-0808">Transferase</keyword>
<evidence type="ECO:0000313" key="7">
    <source>
        <dbReference type="EMBL" id="TQL43015.1"/>
    </source>
</evidence>
<dbReference type="Gene3D" id="3.40.50.12580">
    <property type="match status" value="2"/>
</dbReference>
<sequence length="798" mass="87026">MSTGRFQFASGNISKLLAIPKYMLSWLFALVVPRVAGTWAFGSGIGVGEGALALARELRDTRPDTEVQWLVADEAERRLAEQEGFTAITRRGWRGYWATLRAQTLVVTHGLGDVNRFGVFSGTVVQLWHGAPLKRIHLDSPVTTAVGGPALLRGVLRRMYASGTKQVALYVAGSVTAAERLRSAFRVAPGKVAVLGDPRDDALARQAAQPAAARAARDEVERLLEPQAGNPIAGAERLVLYAPTWRDGEADPAIPSETEIAALRAALETAGARLIIRSHPLGEGEYSAALGERIHLLGSDLARDITPLLGAFDVVVTDYSSLAVDFSLLGRPVCWFAPDLEEYTRTRGLYEALEVTAGAPIERSWSGVSGSLGELLDAGSVGHRESARAARALADRFHPHRDGRSAARVLAAIERLHLPAERLVNADGVFFESFYGRQVSCNPLALDREIAARFPALPRYWSVTNERQAVPEGATPLLVGGPEWFAARRLSRLLVVNDWLRFSFTRRSGQTVLQTWHGTMLKHLALGRPNVSLRTRLAIRRESRRWSLMLSQNGHSTEQFRASYAFDGEILETGYPRDDRLAVADIDGTLNPIVVASARQELGVPADASVLVYAPTWRDGGGTAIDALDVNSLATELGDDWIVIARGHTRTHEHGGYLRMHPRVIDASTHPDINDVILAADLVVTDYSSLMFDAAVAGVPLAFFVPDLANYRDRERGFTFDFEASAPGPLLRSREDLVTFAGELPREGDGERIPAEYRDAYASWRDRFTPHDDGGASARVVDRLLAIGALNADAQASR</sequence>
<dbReference type="PANTHER" id="PTHR37316:SF3">
    <property type="entry name" value="TEICHOIC ACID GLYCEROL-PHOSPHATE TRANSFERASE"/>
    <property type="match status" value="1"/>
</dbReference>
<gene>
    <name evidence="7" type="ORF">FB468_1027</name>
</gene>
<dbReference type="RefSeq" id="WP_141886388.1">
    <property type="nucleotide sequence ID" value="NZ_BAAAUY010000005.1"/>
</dbReference>
<evidence type="ECO:0000256" key="4">
    <source>
        <dbReference type="ARBA" id="ARBA00022679"/>
    </source>
</evidence>
<accession>A0A542Y4L1</accession>
<dbReference type="GO" id="GO:0047355">
    <property type="term" value="F:CDP-glycerol glycerophosphotransferase activity"/>
    <property type="evidence" value="ECO:0007669"/>
    <property type="project" value="InterPro"/>
</dbReference>
<evidence type="ECO:0000256" key="5">
    <source>
        <dbReference type="ARBA" id="ARBA00022944"/>
    </source>
</evidence>
<keyword evidence="5" id="KW-0777">Teichoic acid biosynthesis</keyword>
<name>A0A542Y4L1_9MICO</name>
<comment type="similarity">
    <text evidence="2">Belongs to the CDP-glycerol glycerophosphotransferase family.</text>
</comment>
<dbReference type="GO" id="GO:0019350">
    <property type="term" value="P:teichoic acid biosynthetic process"/>
    <property type="evidence" value="ECO:0007669"/>
    <property type="project" value="UniProtKB-KW"/>
</dbReference>
<evidence type="ECO:0000256" key="6">
    <source>
        <dbReference type="ARBA" id="ARBA00023136"/>
    </source>
</evidence>
<evidence type="ECO:0000256" key="3">
    <source>
        <dbReference type="ARBA" id="ARBA00022475"/>
    </source>
</evidence>
<dbReference type="EMBL" id="VFON01000001">
    <property type="protein sequence ID" value="TQL43015.1"/>
    <property type="molecule type" value="Genomic_DNA"/>
</dbReference>
<keyword evidence="8" id="KW-1185">Reference proteome</keyword>
<dbReference type="Proteomes" id="UP000319094">
    <property type="component" value="Unassembled WGS sequence"/>
</dbReference>
<evidence type="ECO:0000313" key="8">
    <source>
        <dbReference type="Proteomes" id="UP000319094"/>
    </source>
</evidence>
<dbReference type="Gene3D" id="3.40.50.11820">
    <property type="match status" value="2"/>
</dbReference>
<dbReference type="PANTHER" id="PTHR37316">
    <property type="entry name" value="TEICHOIC ACID GLYCEROL-PHOSPHATE PRIMASE"/>
    <property type="match status" value="1"/>
</dbReference>
<dbReference type="OrthoDB" id="8549922at2"/>
<comment type="subcellular location">
    <subcellularLocation>
        <location evidence="1">Cell membrane</location>
        <topology evidence="1">Peripheral membrane protein</topology>
    </subcellularLocation>
</comment>
<reference evidence="7 8" key="1">
    <citation type="submission" date="2019-06" db="EMBL/GenBank/DDBJ databases">
        <title>Sequencing the genomes of 1000 actinobacteria strains.</title>
        <authorList>
            <person name="Klenk H.-P."/>
        </authorList>
    </citation>
    <scope>NUCLEOTIDE SEQUENCE [LARGE SCALE GENOMIC DNA]</scope>
    <source>
        <strain evidence="7 8">DSM 8803</strain>
    </source>
</reference>
<evidence type="ECO:0000256" key="1">
    <source>
        <dbReference type="ARBA" id="ARBA00004202"/>
    </source>
</evidence>
<dbReference type="AlphaFoldDB" id="A0A542Y4L1"/>
<organism evidence="7 8">
    <name type="scientific">Leucobacter komagatae</name>
    <dbReference type="NCBI Taxonomy" id="55969"/>
    <lineage>
        <taxon>Bacteria</taxon>
        <taxon>Bacillati</taxon>
        <taxon>Actinomycetota</taxon>
        <taxon>Actinomycetes</taxon>
        <taxon>Micrococcales</taxon>
        <taxon>Microbacteriaceae</taxon>
        <taxon>Leucobacter</taxon>
    </lineage>
</organism>
<comment type="caution">
    <text evidence="7">The sequence shown here is derived from an EMBL/GenBank/DDBJ whole genome shotgun (WGS) entry which is preliminary data.</text>
</comment>
<protein>
    <submittedName>
        <fullName evidence="7">CDP-glycerol glycerophosphotransferase (TagB/SpsB family)</fullName>
    </submittedName>
</protein>
<dbReference type="InterPro" id="IPR043148">
    <property type="entry name" value="TagF_C"/>
</dbReference>
<dbReference type="Pfam" id="PF04464">
    <property type="entry name" value="Glyphos_transf"/>
    <property type="match status" value="2"/>
</dbReference>
<keyword evidence="3" id="KW-1003">Cell membrane</keyword>
<dbReference type="SUPFAM" id="SSF53756">
    <property type="entry name" value="UDP-Glycosyltransferase/glycogen phosphorylase"/>
    <property type="match status" value="2"/>
</dbReference>
<dbReference type="GO" id="GO:0005886">
    <property type="term" value="C:plasma membrane"/>
    <property type="evidence" value="ECO:0007669"/>
    <property type="project" value="UniProtKB-SubCell"/>
</dbReference>